<accession>A0A8D8CTM0</accession>
<feature type="region of interest" description="Disordered" evidence="1">
    <location>
        <begin position="112"/>
        <end position="131"/>
    </location>
</feature>
<feature type="compositionally biased region" description="Low complexity" evidence="1">
    <location>
        <begin position="28"/>
        <end position="37"/>
    </location>
</feature>
<dbReference type="EMBL" id="HBUE01139704">
    <property type="protein sequence ID" value="CAG6500161.1"/>
    <property type="molecule type" value="Transcribed_RNA"/>
</dbReference>
<organism evidence="2">
    <name type="scientific">Culex pipiens</name>
    <name type="common">House mosquito</name>
    <dbReference type="NCBI Taxonomy" id="7175"/>
    <lineage>
        <taxon>Eukaryota</taxon>
        <taxon>Metazoa</taxon>
        <taxon>Ecdysozoa</taxon>
        <taxon>Arthropoda</taxon>
        <taxon>Hexapoda</taxon>
        <taxon>Insecta</taxon>
        <taxon>Pterygota</taxon>
        <taxon>Neoptera</taxon>
        <taxon>Endopterygota</taxon>
        <taxon>Diptera</taxon>
        <taxon>Nematocera</taxon>
        <taxon>Culicoidea</taxon>
        <taxon>Culicidae</taxon>
        <taxon>Culicinae</taxon>
        <taxon>Culicini</taxon>
        <taxon>Culex</taxon>
        <taxon>Culex</taxon>
    </lineage>
</organism>
<dbReference type="EMBL" id="HBUE01139710">
    <property type="protein sequence ID" value="CAG6500167.1"/>
    <property type="molecule type" value="Transcribed_RNA"/>
</dbReference>
<protein>
    <submittedName>
        <fullName evidence="2">(northern house mosquito) hypothetical protein</fullName>
    </submittedName>
</protein>
<sequence length="131" mass="14665">MPAKTQNPTHVQSQKVPVLPMRQTILLPRRSSGSRGNPSRREGLPMRPMSSVLHKSRVAAQTHAAARDARGQIQMRGMWPLLPLFQSSPRAHLRPHRRAPVRLLVRRLHGGVRPGIRPGHTHADAHRPEGL</sequence>
<evidence type="ECO:0000256" key="1">
    <source>
        <dbReference type="SAM" id="MobiDB-lite"/>
    </source>
</evidence>
<proteinExistence type="predicted"/>
<evidence type="ECO:0000313" key="2">
    <source>
        <dbReference type="EMBL" id="CAG6500165.1"/>
    </source>
</evidence>
<name>A0A8D8CTM0_CULPI</name>
<feature type="region of interest" description="Disordered" evidence="1">
    <location>
        <begin position="22"/>
        <end position="49"/>
    </location>
</feature>
<dbReference type="EMBL" id="HBUE01139708">
    <property type="protein sequence ID" value="CAG6500165.1"/>
    <property type="molecule type" value="Transcribed_RNA"/>
</dbReference>
<reference evidence="2" key="1">
    <citation type="submission" date="2021-05" db="EMBL/GenBank/DDBJ databases">
        <authorList>
            <person name="Alioto T."/>
            <person name="Alioto T."/>
            <person name="Gomez Garrido J."/>
        </authorList>
    </citation>
    <scope>NUCLEOTIDE SEQUENCE</scope>
</reference>
<feature type="compositionally biased region" description="Basic and acidic residues" evidence="1">
    <location>
        <begin position="121"/>
        <end position="131"/>
    </location>
</feature>
<dbReference type="AlphaFoldDB" id="A0A8D8CTM0"/>